<dbReference type="Gene3D" id="2.60.40.2840">
    <property type="match status" value="1"/>
</dbReference>
<dbReference type="AlphaFoldDB" id="A0A1J1HXG7"/>
<dbReference type="FunFam" id="3.60.10.10:FF:000060">
    <property type="entry name" value="Uncharacterized protein, isoform C"/>
    <property type="match status" value="1"/>
</dbReference>
<dbReference type="InterPro" id="IPR041611">
    <property type="entry name" value="SKICH"/>
</dbReference>
<dbReference type="GO" id="GO:0004439">
    <property type="term" value="F:phosphatidylinositol-4,5-bisphosphate 5-phosphatase activity"/>
    <property type="evidence" value="ECO:0007669"/>
    <property type="project" value="TreeGrafter"/>
</dbReference>
<dbReference type="PANTHER" id="PTHR11200">
    <property type="entry name" value="INOSITOL 5-PHOSPHATASE"/>
    <property type="match status" value="1"/>
</dbReference>
<evidence type="ECO:0000313" key="4">
    <source>
        <dbReference type="Proteomes" id="UP000183832"/>
    </source>
</evidence>
<dbReference type="OrthoDB" id="62798at2759"/>
<gene>
    <name evidence="3" type="ORF">CLUMA_CG004523</name>
</gene>
<sequence length="439" mass="50715">MWNLSLYAVTWNVGEKYPYFITLNDLLDVHSTSKHEHLPDIYIVGLQEVSARPQNIITNLFKSDPWVQKLKELLHPHGYLVAKTEQMQGLLLTIFVKKKHLYHIREIESEYTRTGLGGMWGNKGGVVIRMTLYGCSVCIVNSHLAAHDEMVDERISDYLRIKEATTFSVKQTPNIYDHDYVFWMGDLNFRLYNEDSSNLSPEEIRNMVKKDQISELLKKDQLMLIMCEGRAFSELVERVPGFPPTFKFEVGTNDYDMKRRPAWCDRILYKAKHKVLKNCSLQLEQIGYKSHPSYMISDHKPVSSAFQIQAPEDDVSNMVVKFKPFTIWNNSEDNEVEYILPPNFVDGSADWIGIYPEDYSGFDEYLGYEYTETHGDKAYSTARTVKIEFSASIDLPLKGKFVFLYFQSTGLRGYSSMLGTSDPFTVVKRCPTPRPDDID</sequence>
<reference evidence="3 4" key="1">
    <citation type="submission" date="2015-04" db="EMBL/GenBank/DDBJ databases">
        <authorList>
            <person name="Syromyatnikov M.Y."/>
            <person name="Popov V.N."/>
        </authorList>
    </citation>
    <scope>NUCLEOTIDE SEQUENCE [LARGE SCALE GENOMIC DNA]</scope>
</reference>
<evidence type="ECO:0000313" key="3">
    <source>
        <dbReference type="EMBL" id="CRK90833.1"/>
    </source>
</evidence>
<dbReference type="Proteomes" id="UP000183832">
    <property type="component" value="Unassembled WGS sequence"/>
</dbReference>
<dbReference type="STRING" id="568069.A0A1J1HXG7"/>
<dbReference type="Pfam" id="PF17751">
    <property type="entry name" value="SKICH"/>
    <property type="match status" value="1"/>
</dbReference>
<dbReference type="PANTHER" id="PTHR11200:SF275">
    <property type="entry name" value="LD06095P"/>
    <property type="match status" value="1"/>
</dbReference>
<accession>A0A1J1HXG7</accession>
<dbReference type="SMART" id="SM00128">
    <property type="entry name" value="IPPc"/>
    <property type="match status" value="1"/>
</dbReference>
<dbReference type="InterPro" id="IPR046985">
    <property type="entry name" value="IP5"/>
</dbReference>
<dbReference type="SUPFAM" id="SSF56219">
    <property type="entry name" value="DNase I-like"/>
    <property type="match status" value="1"/>
</dbReference>
<organism evidence="3 4">
    <name type="scientific">Clunio marinus</name>
    <dbReference type="NCBI Taxonomy" id="568069"/>
    <lineage>
        <taxon>Eukaryota</taxon>
        <taxon>Metazoa</taxon>
        <taxon>Ecdysozoa</taxon>
        <taxon>Arthropoda</taxon>
        <taxon>Hexapoda</taxon>
        <taxon>Insecta</taxon>
        <taxon>Pterygota</taxon>
        <taxon>Neoptera</taxon>
        <taxon>Endopterygota</taxon>
        <taxon>Diptera</taxon>
        <taxon>Nematocera</taxon>
        <taxon>Chironomoidea</taxon>
        <taxon>Chironomidae</taxon>
        <taxon>Clunio</taxon>
    </lineage>
</organism>
<dbReference type="GO" id="GO:0005737">
    <property type="term" value="C:cytoplasm"/>
    <property type="evidence" value="ECO:0007669"/>
    <property type="project" value="TreeGrafter"/>
</dbReference>
<dbReference type="InterPro" id="IPR036691">
    <property type="entry name" value="Endo/exonu/phosph_ase_sf"/>
</dbReference>
<dbReference type="GO" id="GO:0001726">
    <property type="term" value="C:ruffle"/>
    <property type="evidence" value="ECO:0007669"/>
    <property type="project" value="TreeGrafter"/>
</dbReference>
<dbReference type="Pfam" id="PF22669">
    <property type="entry name" value="Exo_endo_phos2"/>
    <property type="match status" value="1"/>
</dbReference>
<dbReference type="GO" id="GO:0046856">
    <property type="term" value="P:phosphatidylinositol dephosphorylation"/>
    <property type="evidence" value="ECO:0007669"/>
    <property type="project" value="InterPro"/>
</dbReference>
<feature type="domain" description="Inositol polyphosphate-related phosphatase" evidence="2">
    <location>
        <begin position="2"/>
        <end position="314"/>
    </location>
</feature>
<name>A0A1J1HXG7_9DIPT</name>
<dbReference type="Gene3D" id="3.60.10.10">
    <property type="entry name" value="Endonuclease/exonuclease/phosphatase"/>
    <property type="match status" value="1"/>
</dbReference>
<dbReference type="EMBL" id="CVRI01000020">
    <property type="protein sequence ID" value="CRK90833.1"/>
    <property type="molecule type" value="Genomic_DNA"/>
</dbReference>
<proteinExistence type="inferred from homology"/>
<dbReference type="GO" id="GO:0005886">
    <property type="term" value="C:plasma membrane"/>
    <property type="evidence" value="ECO:0007669"/>
    <property type="project" value="TreeGrafter"/>
</dbReference>
<keyword evidence="4" id="KW-1185">Reference proteome</keyword>
<comment type="similarity">
    <text evidence="1">Belongs to the inositol 1,4,5-trisphosphate 5-phosphatase type II family.</text>
</comment>
<protein>
    <submittedName>
        <fullName evidence="3">CLUMA_CG004523, isoform A</fullName>
    </submittedName>
</protein>
<dbReference type="InterPro" id="IPR000300">
    <property type="entry name" value="IPPc"/>
</dbReference>
<evidence type="ECO:0000256" key="1">
    <source>
        <dbReference type="ARBA" id="ARBA00005910"/>
    </source>
</evidence>
<evidence type="ECO:0000259" key="2">
    <source>
        <dbReference type="SMART" id="SM00128"/>
    </source>
</evidence>